<evidence type="ECO:0008006" key="4">
    <source>
        <dbReference type="Google" id="ProtNLM"/>
    </source>
</evidence>
<name>A0A7W7Z8N1_9BACT</name>
<sequence>MKNLCIFRLRDATVALALIVSPLLASAPAMAQDGPGNKPEIMAPMHEAKPKVASTSFTVRLGDKSITISPAEFATLPHETVAVTNGHTKAAETYTGVTIATLLDKLGLPFTKTNEHTLLKTILVAEGTDGYKVILSTYETLATIRGKKAIVADTLDGTHLDKDGAFKLVIPGDSRPQRWVQNLKSLTFKTVE</sequence>
<evidence type="ECO:0000313" key="3">
    <source>
        <dbReference type="Proteomes" id="UP000540989"/>
    </source>
</evidence>
<gene>
    <name evidence="2" type="ORF">HDF16_000028</name>
</gene>
<accession>A0A7W7Z8N1</accession>
<evidence type="ECO:0000256" key="1">
    <source>
        <dbReference type="SAM" id="SignalP"/>
    </source>
</evidence>
<evidence type="ECO:0000313" key="2">
    <source>
        <dbReference type="EMBL" id="MBB5055359.1"/>
    </source>
</evidence>
<dbReference type="RefSeq" id="WP_184212995.1">
    <property type="nucleotide sequence ID" value="NZ_JACHIP010000001.1"/>
</dbReference>
<keyword evidence="1" id="KW-0732">Signal</keyword>
<feature type="signal peptide" evidence="1">
    <location>
        <begin position="1"/>
        <end position="31"/>
    </location>
</feature>
<proteinExistence type="predicted"/>
<feature type="chain" id="PRO_5030580074" description="Molybdopterin-dependent oxidoreductase-like protein" evidence="1">
    <location>
        <begin position="32"/>
        <end position="192"/>
    </location>
</feature>
<dbReference type="InterPro" id="IPR036374">
    <property type="entry name" value="OxRdtase_Mopterin-bd_sf"/>
</dbReference>
<dbReference type="Gene3D" id="3.90.420.10">
    <property type="entry name" value="Oxidoreductase, molybdopterin-binding domain"/>
    <property type="match status" value="1"/>
</dbReference>
<dbReference type="AlphaFoldDB" id="A0A7W7Z8N1"/>
<reference evidence="2 3" key="1">
    <citation type="submission" date="2020-08" db="EMBL/GenBank/DDBJ databases">
        <title>Genomic Encyclopedia of Type Strains, Phase IV (KMG-V): Genome sequencing to study the core and pangenomes of soil and plant-associated prokaryotes.</title>
        <authorList>
            <person name="Whitman W."/>
        </authorList>
    </citation>
    <scope>NUCLEOTIDE SEQUENCE [LARGE SCALE GENOMIC DNA]</scope>
    <source>
        <strain evidence="2 3">M8UP14</strain>
    </source>
</reference>
<organism evidence="2 3">
    <name type="scientific">Granulicella aggregans</name>
    <dbReference type="NCBI Taxonomy" id="474949"/>
    <lineage>
        <taxon>Bacteria</taxon>
        <taxon>Pseudomonadati</taxon>
        <taxon>Acidobacteriota</taxon>
        <taxon>Terriglobia</taxon>
        <taxon>Terriglobales</taxon>
        <taxon>Acidobacteriaceae</taxon>
        <taxon>Granulicella</taxon>
    </lineage>
</organism>
<dbReference type="EMBL" id="JACHIP010000001">
    <property type="protein sequence ID" value="MBB5055359.1"/>
    <property type="molecule type" value="Genomic_DNA"/>
</dbReference>
<dbReference type="SUPFAM" id="SSF56524">
    <property type="entry name" value="Oxidoreductase molybdopterin-binding domain"/>
    <property type="match status" value="1"/>
</dbReference>
<protein>
    <recommendedName>
        <fullName evidence="4">Molybdopterin-dependent oxidoreductase-like protein</fullName>
    </recommendedName>
</protein>
<dbReference type="Proteomes" id="UP000540989">
    <property type="component" value="Unassembled WGS sequence"/>
</dbReference>
<keyword evidence="3" id="KW-1185">Reference proteome</keyword>
<comment type="caution">
    <text evidence="2">The sequence shown here is derived from an EMBL/GenBank/DDBJ whole genome shotgun (WGS) entry which is preliminary data.</text>
</comment>